<dbReference type="Proteomes" id="UP001332931">
    <property type="component" value="Unassembled WGS sequence"/>
</dbReference>
<dbReference type="Gene3D" id="3.40.50.1820">
    <property type="entry name" value="alpha/beta hydrolase"/>
    <property type="match status" value="1"/>
</dbReference>
<evidence type="ECO:0000313" key="2">
    <source>
        <dbReference type="Proteomes" id="UP001332931"/>
    </source>
</evidence>
<comment type="caution">
    <text evidence="1">The sequence shown here is derived from an EMBL/GenBank/DDBJ whole genome shotgun (WGS) entry which is preliminary data.</text>
</comment>
<name>A0ABU7RBA1_9ACTN</name>
<keyword evidence="2" id="KW-1185">Reference proteome</keyword>
<dbReference type="RefSeq" id="WP_330958645.1">
    <property type="nucleotide sequence ID" value="NZ_JAZGJQ010000009.1"/>
</dbReference>
<protein>
    <submittedName>
        <fullName evidence="1">Accessory Sec system protein Asp2</fullName>
    </submittedName>
</protein>
<accession>A0ABU7RBA1</accession>
<dbReference type="EMBL" id="JAZGJQ010000009">
    <property type="protein sequence ID" value="MEE6147878.1"/>
    <property type="molecule type" value="Genomic_DNA"/>
</dbReference>
<dbReference type="NCBIfam" id="TIGR03712">
    <property type="entry name" value="acc_sec_asp2"/>
    <property type="match status" value="1"/>
</dbReference>
<gene>
    <name evidence="1" type="primary">asp2</name>
    <name evidence="1" type="ORF">VXJ25_07785</name>
</gene>
<dbReference type="InterPro" id="IPR029058">
    <property type="entry name" value="AB_hydrolase_fold"/>
</dbReference>
<dbReference type="Pfam" id="PF16929">
    <property type="entry name" value="Asp2"/>
    <property type="match status" value="1"/>
</dbReference>
<evidence type="ECO:0000313" key="1">
    <source>
        <dbReference type="EMBL" id="MEE6147878.1"/>
    </source>
</evidence>
<reference evidence="1 2" key="1">
    <citation type="submission" date="2024-01" db="EMBL/GenBank/DDBJ databases">
        <title>Description of Olsenella sp. nov., isolated from pig feces.</title>
        <authorList>
            <person name="Chang Y.-H."/>
        </authorList>
    </citation>
    <scope>NUCLEOTIDE SEQUENCE [LARGE SCALE GENOMIC DNA]</scope>
    <source>
        <strain evidence="1 2">YH-ols2223</strain>
    </source>
</reference>
<dbReference type="InterPro" id="IPR022267">
    <property type="entry name" value="Asp2"/>
</dbReference>
<proteinExistence type="predicted"/>
<sequence length="503" mass="56459">MADIRALQLGTEDYARRATLGEDVAWSFEPELDEAAREYDVAFVSRPLVADEARWLERHVRAYCLFVSRDLALDAPMRHLVRSRRARLFSEDDVQRILEKDLRNYYSKPYGEKFDPHMLAVSPGFRGDVSWDGGVGAILSGDFGERMGQVAFWRSNIPVEPGQALDLWLEYEKDGGVEVELETVQFVRGSISSVQDVRRFSEQDLAEPVTVEDDGPAASLFASINARGRGTLKIRALHDRHSRRGAGAFLPGGRRWVTPAREELFTYFDPGDLEPPLCVYFSGYKTMEGFEGYYMMRRLGCPFLLVSDPRLEGGDFYLGEDYGRLVLDAVHEALDYLGIPERDVVLSGLSMGTFAALYYATMIPCADVIVGKPLLSLGNVAANERLRRPAVFPTSLDVLRKECGGLGEDAVARLNRSFWDRFDETDWSGRTIFAAYMIEDDYDGDAYPRLLSHVRGSGARVIGKGLHGRHNDDTAGVVAWFKAQYLRVLREYGRGGDADAEPR</sequence>
<organism evidence="1 2">
    <name type="scientific">Olsenella absiana</name>
    <dbReference type="NCBI Taxonomy" id="3115222"/>
    <lineage>
        <taxon>Bacteria</taxon>
        <taxon>Bacillati</taxon>
        <taxon>Actinomycetota</taxon>
        <taxon>Coriobacteriia</taxon>
        <taxon>Coriobacteriales</taxon>
        <taxon>Atopobiaceae</taxon>
        <taxon>Olsenella</taxon>
    </lineage>
</organism>
<dbReference type="SUPFAM" id="SSF53474">
    <property type="entry name" value="alpha/beta-Hydrolases"/>
    <property type="match status" value="1"/>
</dbReference>